<dbReference type="Pfam" id="PF03819">
    <property type="entry name" value="MazG"/>
    <property type="match status" value="1"/>
</dbReference>
<organism evidence="2">
    <name type="scientific">uncultured Rubrobacteraceae bacterium</name>
    <dbReference type="NCBI Taxonomy" id="349277"/>
    <lineage>
        <taxon>Bacteria</taxon>
        <taxon>Bacillati</taxon>
        <taxon>Actinomycetota</taxon>
        <taxon>Rubrobacteria</taxon>
        <taxon>Rubrobacterales</taxon>
        <taxon>Rubrobacteraceae</taxon>
        <taxon>environmental samples</taxon>
    </lineage>
</organism>
<dbReference type="AlphaFoldDB" id="A0A6J4RAV4"/>
<dbReference type="InterPro" id="IPR004518">
    <property type="entry name" value="MazG-like_dom"/>
</dbReference>
<evidence type="ECO:0000313" key="2">
    <source>
        <dbReference type="EMBL" id="CAA9469020.1"/>
    </source>
</evidence>
<evidence type="ECO:0000259" key="1">
    <source>
        <dbReference type="Pfam" id="PF03819"/>
    </source>
</evidence>
<dbReference type="EMBL" id="CADCVH010000102">
    <property type="protein sequence ID" value="CAA9469020.1"/>
    <property type="molecule type" value="Genomic_DNA"/>
</dbReference>
<dbReference type="Gene3D" id="1.10.287.1080">
    <property type="entry name" value="MazG-like"/>
    <property type="match status" value="1"/>
</dbReference>
<protein>
    <recommendedName>
        <fullName evidence="1">NTP pyrophosphohydrolase MazG-like domain-containing protein</fullName>
    </recommendedName>
</protein>
<reference evidence="2" key="1">
    <citation type="submission" date="2020-02" db="EMBL/GenBank/DDBJ databases">
        <authorList>
            <person name="Meier V. D."/>
        </authorList>
    </citation>
    <scope>NUCLEOTIDE SEQUENCE</scope>
    <source>
        <strain evidence="2">AVDCRST_MAG02</strain>
    </source>
</reference>
<proteinExistence type="predicted"/>
<dbReference type="PANTHER" id="PTHR42702">
    <property type="entry name" value="NUCLEOTIDE PYROPHOSPHOHYDROLASE"/>
    <property type="match status" value="1"/>
</dbReference>
<accession>A0A6J4RAV4</accession>
<feature type="domain" description="NTP pyrophosphohydrolase MazG-like" evidence="1">
    <location>
        <begin position="39"/>
        <end position="117"/>
    </location>
</feature>
<dbReference type="CDD" id="cd11523">
    <property type="entry name" value="NTP-PPase"/>
    <property type="match status" value="1"/>
</dbReference>
<name>A0A6J4RAV4_9ACTN</name>
<dbReference type="SUPFAM" id="SSF101386">
    <property type="entry name" value="all-alpha NTP pyrophosphatases"/>
    <property type="match status" value="1"/>
</dbReference>
<gene>
    <name evidence="2" type="ORF">AVDCRST_MAG02-3884</name>
</gene>
<sequence length="121" mass="13504">MHGDEYRARAGGLQRGLTVGDLRRQVRKPKADKGFDVTLEQRLAYLTSEVGEVAAGVLRLSRDGNADVGTMETEEARTVRENLGGEIYDVVWNLLDLADLAGVDLEDAFEKKARRNEGREW</sequence>
<dbReference type="PANTHER" id="PTHR42702:SF1">
    <property type="entry name" value="REGULATORY PROTEIN FOR BETA-LACTAMASE"/>
    <property type="match status" value="1"/>
</dbReference>